<reference evidence="1 2" key="1">
    <citation type="submission" date="2015-09" db="EMBL/GenBank/DDBJ databases">
        <title>Genome announcement of multiple Pseudomonas syringae strains.</title>
        <authorList>
            <person name="Thakur S."/>
            <person name="Wang P.W."/>
            <person name="Gong Y."/>
            <person name="Weir B.S."/>
            <person name="Guttman D.S."/>
        </authorList>
    </citation>
    <scope>NUCLEOTIDE SEQUENCE [LARGE SCALE GENOMIC DNA]</scope>
    <source>
        <strain evidence="1 2">ICMP3882</strain>
    </source>
</reference>
<dbReference type="Gene3D" id="3.40.50.1000">
    <property type="entry name" value="HAD superfamily/HAD-like"/>
    <property type="match status" value="1"/>
</dbReference>
<dbReference type="PANTHER" id="PTHR43481">
    <property type="entry name" value="FRUCTOSE-1-PHOSPHATE PHOSPHATASE"/>
    <property type="match status" value="1"/>
</dbReference>
<evidence type="ECO:0000313" key="1">
    <source>
        <dbReference type="EMBL" id="KPY46600.1"/>
    </source>
</evidence>
<dbReference type="InterPro" id="IPR023198">
    <property type="entry name" value="PGP-like_dom2"/>
</dbReference>
<dbReference type="InterPro" id="IPR051806">
    <property type="entry name" value="HAD-like_SPP"/>
</dbReference>
<evidence type="ECO:0000313" key="2">
    <source>
        <dbReference type="Proteomes" id="UP000050554"/>
    </source>
</evidence>
<keyword evidence="1" id="KW-0378">Hydrolase</keyword>
<dbReference type="PANTHER" id="PTHR43481:SF4">
    <property type="entry name" value="GLYCEROL-1-PHOSPHATE PHOSPHOHYDROLASE 1-RELATED"/>
    <property type="match status" value="1"/>
</dbReference>
<dbReference type="Gene3D" id="1.10.150.240">
    <property type="entry name" value="Putative phosphatase, domain 2"/>
    <property type="match status" value="1"/>
</dbReference>
<protein>
    <submittedName>
        <fullName evidence="1">HAD family hydrolase</fullName>
    </submittedName>
</protein>
<dbReference type="InterPro" id="IPR036412">
    <property type="entry name" value="HAD-like_sf"/>
</dbReference>
<dbReference type="SUPFAM" id="SSF56784">
    <property type="entry name" value="HAD-like"/>
    <property type="match status" value="1"/>
</dbReference>
<dbReference type="NCBIfam" id="TIGR01549">
    <property type="entry name" value="HAD-SF-IA-v1"/>
    <property type="match status" value="1"/>
</dbReference>
<dbReference type="Proteomes" id="UP000050554">
    <property type="component" value="Unassembled WGS sequence"/>
</dbReference>
<dbReference type="SFLD" id="SFLDS00003">
    <property type="entry name" value="Haloacid_Dehalogenase"/>
    <property type="match status" value="1"/>
</dbReference>
<dbReference type="InterPro" id="IPR023214">
    <property type="entry name" value="HAD_sf"/>
</dbReference>
<dbReference type="GO" id="GO:0050308">
    <property type="term" value="F:sugar-phosphatase activity"/>
    <property type="evidence" value="ECO:0007669"/>
    <property type="project" value="TreeGrafter"/>
</dbReference>
<organism evidence="1 2">
    <name type="scientific">Pseudomonas syringae pv. ribicola</name>
    <dbReference type="NCBI Taxonomy" id="55398"/>
    <lineage>
        <taxon>Bacteria</taxon>
        <taxon>Pseudomonadati</taxon>
        <taxon>Pseudomonadota</taxon>
        <taxon>Gammaproteobacteria</taxon>
        <taxon>Pseudomonadales</taxon>
        <taxon>Pseudomonadaceae</taxon>
        <taxon>Pseudomonas</taxon>
    </lineage>
</organism>
<dbReference type="SFLD" id="SFLDG01129">
    <property type="entry name" value="C1.5:_HAD__Beta-PGM__Phosphata"/>
    <property type="match status" value="1"/>
</dbReference>
<dbReference type="PROSITE" id="PS01228">
    <property type="entry name" value="COF_1"/>
    <property type="match status" value="1"/>
</dbReference>
<gene>
    <name evidence="1" type="ORF">ALO47_02518</name>
</gene>
<proteinExistence type="predicted"/>
<dbReference type="EMBL" id="LJRF01000120">
    <property type="protein sequence ID" value="KPY46600.1"/>
    <property type="molecule type" value="Genomic_DNA"/>
</dbReference>
<comment type="caution">
    <text evidence="1">The sequence shown here is derived from an EMBL/GenBank/DDBJ whole genome shotgun (WGS) entry which is preliminary data.</text>
</comment>
<dbReference type="Pfam" id="PF00702">
    <property type="entry name" value="Hydrolase"/>
    <property type="match status" value="1"/>
</dbReference>
<name>A0A0N8SPJ9_PSESI</name>
<dbReference type="PATRIC" id="fig|55398.3.peg.3193"/>
<dbReference type="NCBIfam" id="TIGR01509">
    <property type="entry name" value="HAD-SF-IA-v3"/>
    <property type="match status" value="1"/>
</dbReference>
<accession>A0A0N8SPJ9</accession>
<dbReference type="InterPro" id="IPR006439">
    <property type="entry name" value="HAD-SF_hydro_IA"/>
</dbReference>
<dbReference type="AlphaFoldDB" id="A0A0N8SPJ9"/>
<sequence length="235" mass="24912">MRGDGAAGHLYRSFDDCETSMPDHKPFAAFLFDMDGTLLNSVIAAERVWAKWAQKHGLDVDRFLPTIHGVRSIDTVRKQNIPGIDVQQEADAISQAEIEDVEGVAAIEGVADFLASLPADRWAVVTSAPLALAQARMKAAGLTLPDVVITAEDVTQGKPAPDGFLLAAKRLGVEPAQCLVFEDAPAGIAAGKAAGAPVVVITAAHLHPYEAQDWTLPNYLGLKVGVENGQLILNS</sequence>